<proteinExistence type="predicted"/>
<dbReference type="EMBL" id="HG793192">
    <property type="protein sequence ID" value="CRL30790.1"/>
    <property type="molecule type" value="Genomic_DNA"/>
</dbReference>
<evidence type="ECO:0000313" key="2">
    <source>
        <dbReference type="Proteomes" id="UP000053732"/>
    </source>
</evidence>
<name>A0A0G4PWK6_PENC3</name>
<organism evidence="1 2">
    <name type="scientific">Penicillium camemberti (strain FM 013)</name>
    <dbReference type="NCBI Taxonomy" id="1429867"/>
    <lineage>
        <taxon>Eukaryota</taxon>
        <taxon>Fungi</taxon>
        <taxon>Dikarya</taxon>
        <taxon>Ascomycota</taxon>
        <taxon>Pezizomycotina</taxon>
        <taxon>Eurotiomycetes</taxon>
        <taxon>Eurotiomycetidae</taxon>
        <taxon>Eurotiales</taxon>
        <taxon>Aspergillaceae</taxon>
        <taxon>Penicillium</taxon>
    </lineage>
</organism>
<keyword evidence="2" id="KW-1185">Reference proteome</keyword>
<reference evidence="1 2" key="1">
    <citation type="journal article" date="2014" name="Nat. Commun.">
        <title>Multiple recent horizontal transfers of a large genomic region in cheese making fungi.</title>
        <authorList>
            <person name="Cheeseman K."/>
            <person name="Ropars J."/>
            <person name="Renault P."/>
            <person name="Dupont J."/>
            <person name="Gouzy J."/>
            <person name="Branca A."/>
            <person name="Abraham A.L."/>
            <person name="Ceppi M."/>
            <person name="Conseiller E."/>
            <person name="Debuchy R."/>
            <person name="Malagnac F."/>
            <person name="Goarin A."/>
            <person name="Silar P."/>
            <person name="Lacoste S."/>
            <person name="Sallet E."/>
            <person name="Bensimon A."/>
            <person name="Giraud T."/>
            <person name="Brygoo Y."/>
        </authorList>
    </citation>
    <scope>NUCLEOTIDE SEQUENCE [LARGE SCALE GENOMIC DNA]</scope>
    <source>
        <strain evidence="2">FM 013</strain>
    </source>
</reference>
<sequence>MGKLLIIEVVFNYRGDDDGSSVPILRIVEKRGRVSVTSRMLVERERLIRNEEEDTG</sequence>
<evidence type="ECO:0000313" key="1">
    <source>
        <dbReference type="EMBL" id="CRL30790.1"/>
    </source>
</evidence>
<dbReference type="Proteomes" id="UP000053732">
    <property type="component" value="Unassembled WGS sequence"/>
</dbReference>
<protein>
    <submittedName>
        <fullName evidence="1">Str. FM013</fullName>
    </submittedName>
</protein>
<accession>A0A0G4PWK6</accession>
<dbReference type="AlphaFoldDB" id="A0A0G4PWK6"/>
<gene>
    <name evidence="1" type="ORF">PCAMFM013_S059g000031</name>
</gene>